<dbReference type="PRINTS" id="PR00171">
    <property type="entry name" value="SUGRTRNSPORT"/>
</dbReference>
<dbReference type="EMBL" id="AUZX01012562">
    <property type="protein sequence ID" value="EQD38877.1"/>
    <property type="molecule type" value="Genomic_DNA"/>
</dbReference>
<dbReference type="FunFam" id="1.20.1250.20:FF:000122">
    <property type="entry name" value="D-xylose transporter XylE"/>
    <property type="match status" value="1"/>
</dbReference>
<feature type="transmembrane region" description="Helical" evidence="9">
    <location>
        <begin position="254"/>
        <end position="271"/>
    </location>
</feature>
<evidence type="ECO:0000256" key="9">
    <source>
        <dbReference type="SAM" id="Phobius"/>
    </source>
</evidence>
<keyword evidence="4" id="KW-1003">Cell membrane</keyword>
<feature type="transmembrane region" description="Helical" evidence="9">
    <location>
        <begin position="122"/>
        <end position="144"/>
    </location>
</feature>
<dbReference type="PROSITE" id="PS00216">
    <property type="entry name" value="SUGAR_TRANSPORT_1"/>
    <property type="match status" value="1"/>
</dbReference>
<dbReference type="NCBIfam" id="TIGR00879">
    <property type="entry name" value="SP"/>
    <property type="match status" value="1"/>
</dbReference>
<feature type="non-terminal residue" evidence="11">
    <location>
        <position position="273"/>
    </location>
</feature>
<evidence type="ECO:0000313" key="11">
    <source>
        <dbReference type="EMBL" id="EQD38877.1"/>
    </source>
</evidence>
<dbReference type="InterPro" id="IPR005829">
    <property type="entry name" value="Sugar_transporter_CS"/>
</dbReference>
<dbReference type="PANTHER" id="PTHR48023">
    <property type="entry name" value="D-XYLOSE-PROTON SYMPORTER-LIKE 2"/>
    <property type="match status" value="1"/>
</dbReference>
<feature type="transmembrane region" description="Helical" evidence="9">
    <location>
        <begin position="12"/>
        <end position="31"/>
    </location>
</feature>
<feature type="transmembrane region" description="Helical" evidence="9">
    <location>
        <begin position="215"/>
        <end position="234"/>
    </location>
</feature>
<gene>
    <name evidence="11" type="ORF">B1A_17090</name>
</gene>
<keyword evidence="5" id="KW-0762">Sugar transport</keyword>
<dbReference type="AlphaFoldDB" id="T0Z3I3"/>
<dbReference type="InterPro" id="IPR020846">
    <property type="entry name" value="MFS_dom"/>
</dbReference>
<evidence type="ECO:0000256" key="8">
    <source>
        <dbReference type="ARBA" id="ARBA00023136"/>
    </source>
</evidence>
<dbReference type="PANTHER" id="PTHR48023:SF4">
    <property type="entry name" value="D-XYLOSE-PROTON SYMPORTER-LIKE 2"/>
    <property type="match status" value="1"/>
</dbReference>
<dbReference type="InterPro" id="IPR050820">
    <property type="entry name" value="MFS_Sugar_Transporter"/>
</dbReference>
<dbReference type="SUPFAM" id="SSF103473">
    <property type="entry name" value="MFS general substrate transporter"/>
    <property type="match status" value="1"/>
</dbReference>
<dbReference type="InterPro" id="IPR036259">
    <property type="entry name" value="MFS_trans_sf"/>
</dbReference>
<keyword evidence="6 9" id="KW-0812">Transmembrane</keyword>
<feature type="transmembrane region" description="Helical" evidence="9">
    <location>
        <begin position="78"/>
        <end position="107"/>
    </location>
</feature>
<feature type="transmembrane region" description="Helical" evidence="9">
    <location>
        <begin position="177"/>
        <end position="203"/>
    </location>
</feature>
<comment type="caution">
    <text evidence="11">The sequence shown here is derived from an EMBL/GenBank/DDBJ whole genome shotgun (WGS) entry which is preliminary data.</text>
</comment>
<feature type="non-terminal residue" evidence="11">
    <location>
        <position position="1"/>
    </location>
</feature>
<organism evidence="11">
    <name type="scientific">mine drainage metagenome</name>
    <dbReference type="NCBI Taxonomy" id="410659"/>
    <lineage>
        <taxon>unclassified sequences</taxon>
        <taxon>metagenomes</taxon>
        <taxon>ecological metagenomes</taxon>
    </lineage>
</organism>
<evidence type="ECO:0000256" key="2">
    <source>
        <dbReference type="ARBA" id="ARBA00010992"/>
    </source>
</evidence>
<keyword evidence="3" id="KW-0813">Transport</keyword>
<keyword evidence="8 9" id="KW-0472">Membrane</keyword>
<proteinExistence type="inferred from homology"/>
<dbReference type="PROSITE" id="PS50850">
    <property type="entry name" value="MFS"/>
    <property type="match status" value="1"/>
</dbReference>
<dbReference type="GO" id="GO:0022857">
    <property type="term" value="F:transmembrane transporter activity"/>
    <property type="evidence" value="ECO:0007669"/>
    <property type="project" value="InterPro"/>
</dbReference>
<reference evidence="11" key="1">
    <citation type="submission" date="2013-08" db="EMBL/GenBank/DDBJ databases">
        <authorList>
            <person name="Mendez C."/>
            <person name="Richter M."/>
            <person name="Ferrer M."/>
            <person name="Sanchez J."/>
        </authorList>
    </citation>
    <scope>NUCLEOTIDE SEQUENCE</scope>
</reference>
<comment type="subcellular location">
    <subcellularLocation>
        <location evidence="1">Cell membrane</location>
        <topology evidence="1">Multi-pass membrane protein</topology>
    </subcellularLocation>
</comment>
<evidence type="ECO:0000256" key="1">
    <source>
        <dbReference type="ARBA" id="ARBA00004651"/>
    </source>
</evidence>
<evidence type="ECO:0000256" key="7">
    <source>
        <dbReference type="ARBA" id="ARBA00022989"/>
    </source>
</evidence>
<protein>
    <submittedName>
        <fullName evidence="11">Xylose permease</fullName>
    </submittedName>
</protein>
<dbReference type="Pfam" id="PF00083">
    <property type="entry name" value="Sugar_tr"/>
    <property type="match status" value="1"/>
</dbReference>
<feature type="transmembrane region" description="Helical" evidence="9">
    <location>
        <begin position="151"/>
        <end position="171"/>
    </location>
</feature>
<dbReference type="GO" id="GO:0005886">
    <property type="term" value="C:plasma membrane"/>
    <property type="evidence" value="ECO:0007669"/>
    <property type="project" value="UniProtKB-SubCell"/>
</dbReference>
<evidence type="ECO:0000256" key="4">
    <source>
        <dbReference type="ARBA" id="ARBA00022475"/>
    </source>
</evidence>
<reference evidence="11" key="2">
    <citation type="journal article" date="2014" name="ISME J.">
        <title>Microbial stratification in low pH oxic and suboxic macroscopic growths along an acid mine drainage.</title>
        <authorList>
            <person name="Mendez-Garcia C."/>
            <person name="Mesa V."/>
            <person name="Sprenger R.R."/>
            <person name="Richter M."/>
            <person name="Diez M.S."/>
            <person name="Solano J."/>
            <person name="Bargiela R."/>
            <person name="Golyshina O.V."/>
            <person name="Manteca A."/>
            <person name="Ramos J.L."/>
            <person name="Gallego J.R."/>
            <person name="Llorente I."/>
            <person name="Martins Dos Santos V.A."/>
            <person name="Jensen O.N."/>
            <person name="Pelaez A.I."/>
            <person name="Sanchez J."/>
            <person name="Ferrer M."/>
        </authorList>
    </citation>
    <scope>NUCLEOTIDE SEQUENCE</scope>
</reference>
<evidence type="ECO:0000259" key="10">
    <source>
        <dbReference type="PROSITE" id="PS50850"/>
    </source>
</evidence>
<dbReference type="InterPro" id="IPR003663">
    <property type="entry name" value="Sugar/inositol_transpt"/>
</dbReference>
<dbReference type="Gene3D" id="1.20.1250.20">
    <property type="entry name" value="MFS general substrate transporter like domains"/>
    <property type="match status" value="2"/>
</dbReference>
<keyword evidence="7 9" id="KW-1133">Transmembrane helix</keyword>
<comment type="similarity">
    <text evidence="2">Belongs to the major facilitator superfamily. Sugar transporter (TC 2.A.1.1) family.</text>
</comment>
<dbReference type="InterPro" id="IPR005828">
    <property type="entry name" value="MFS_sugar_transport-like"/>
</dbReference>
<evidence type="ECO:0000256" key="6">
    <source>
        <dbReference type="ARBA" id="ARBA00022692"/>
    </source>
</evidence>
<accession>T0Z3I3</accession>
<sequence>STQWYYATAWRLMFASEAVPALLFLGLLMFVPDTPRWFVMRGRTEEALQELRRVNGEQAAPGILADIERTLTVRSERLFAFGVPVLLIGIVLSVFQQLVGINAVLYYAPLMFKNLGASTNSAFLQTVVVGAANVVFTFVAIAAVDRLGRKPLLVIGSTVMAVAMFALGALFDARTMGLSALVAVMAYIGGFALSWGPVVWVLLSEMFPNSIKGKAMAIAVAAQWLANVFVSWSFKVIDGNAWLNTHFHHGFAYWIYGTMSVASALFVLRFVPE</sequence>
<evidence type="ECO:0000256" key="5">
    <source>
        <dbReference type="ARBA" id="ARBA00022597"/>
    </source>
</evidence>
<name>T0Z3I3_9ZZZZ</name>
<feature type="domain" description="Major facilitator superfamily (MFS) profile" evidence="10">
    <location>
        <begin position="1"/>
        <end position="273"/>
    </location>
</feature>
<evidence type="ECO:0000256" key="3">
    <source>
        <dbReference type="ARBA" id="ARBA00022448"/>
    </source>
</evidence>